<name>A0ABV4V7Y3_9BACL</name>
<evidence type="ECO:0000313" key="2">
    <source>
        <dbReference type="Proteomes" id="UP001575622"/>
    </source>
</evidence>
<proteinExistence type="predicted"/>
<dbReference type="Proteomes" id="UP001575622">
    <property type="component" value="Unassembled WGS sequence"/>
</dbReference>
<gene>
    <name evidence="1" type="ORF">ACEU3E_28805</name>
</gene>
<sequence length="98" mass="10857">MSKDTQIVETASGTWLRFPNNFKKFHCLVELPDQLSLNINTKSGCVHVHKKDCDDVFQYVGELYITANGNQLQCTVQAAPAKEEVMETPAPGKQSDAS</sequence>
<organism evidence="1 2">
    <name type="scientific">Paenibacillus oleatilyticus</name>
    <dbReference type="NCBI Taxonomy" id="2594886"/>
    <lineage>
        <taxon>Bacteria</taxon>
        <taxon>Bacillati</taxon>
        <taxon>Bacillota</taxon>
        <taxon>Bacilli</taxon>
        <taxon>Bacillales</taxon>
        <taxon>Paenibacillaceae</taxon>
        <taxon>Paenibacillus</taxon>
    </lineage>
</organism>
<dbReference type="EMBL" id="JBHDLN010000019">
    <property type="protein sequence ID" value="MFB0846201.1"/>
    <property type="molecule type" value="Genomic_DNA"/>
</dbReference>
<dbReference type="RefSeq" id="WP_373956194.1">
    <property type="nucleotide sequence ID" value="NZ_JBHDLN010000019.1"/>
</dbReference>
<reference evidence="1 2" key="1">
    <citation type="submission" date="2024-09" db="EMBL/GenBank/DDBJ databases">
        <authorList>
            <person name="Makale K.P.P."/>
            <person name="Makhzoum A."/>
            <person name="Rantong G."/>
            <person name="Rahube T.O."/>
        </authorList>
    </citation>
    <scope>NUCLEOTIDE SEQUENCE [LARGE SCALE GENOMIC DNA]</scope>
    <source>
        <strain evidence="1 2">KM_D13</strain>
    </source>
</reference>
<protein>
    <submittedName>
        <fullName evidence="1">Uncharacterized protein</fullName>
    </submittedName>
</protein>
<accession>A0ABV4V7Y3</accession>
<comment type="caution">
    <text evidence="1">The sequence shown here is derived from an EMBL/GenBank/DDBJ whole genome shotgun (WGS) entry which is preliminary data.</text>
</comment>
<keyword evidence="2" id="KW-1185">Reference proteome</keyword>
<evidence type="ECO:0000313" key="1">
    <source>
        <dbReference type="EMBL" id="MFB0846201.1"/>
    </source>
</evidence>